<dbReference type="Gene3D" id="3.40.50.300">
    <property type="entry name" value="P-loop containing nucleotide triphosphate hydrolases"/>
    <property type="match status" value="1"/>
</dbReference>
<keyword evidence="1" id="KW-0547">Nucleotide-binding</keyword>
<dbReference type="GO" id="GO:0016887">
    <property type="term" value="F:ATP hydrolysis activity"/>
    <property type="evidence" value="ECO:0007669"/>
    <property type="project" value="TreeGrafter"/>
</dbReference>
<evidence type="ECO:0000259" key="3">
    <source>
        <dbReference type="PROSITE" id="PS51903"/>
    </source>
</evidence>
<dbReference type="InterPro" id="IPR050130">
    <property type="entry name" value="ClpA_ClpB"/>
</dbReference>
<dbReference type="GO" id="GO:0034605">
    <property type="term" value="P:cellular response to heat"/>
    <property type="evidence" value="ECO:0007669"/>
    <property type="project" value="TreeGrafter"/>
</dbReference>
<proteinExistence type="predicted"/>
<dbReference type="PROSITE" id="PS51903">
    <property type="entry name" value="CLP_R"/>
    <property type="match status" value="1"/>
</dbReference>
<dbReference type="Pfam" id="PF02861">
    <property type="entry name" value="Clp_N"/>
    <property type="match status" value="1"/>
</dbReference>
<dbReference type="SUPFAM" id="SSF81923">
    <property type="entry name" value="Double Clp-N motif"/>
    <property type="match status" value="1"/>
</dbReference>
<dbReference type="PANTHER" id="PTHR11638">
    <property type="entry name" value="ATP-DEPENDENT CLP PROTEASE"/>
    <property type="match status" value="1"/>
</dbReference>
<dbReference type="AlphaFoldDB" id="A0A3B0URN5"/>
<evidence type="ECO:0000256" key="2">
    <source>
        <dbReference type="ARBA" id="ARBA00022840"/>
    </source>
</evidence>
<dbReference type="PANTHER" id="PTHR11638:SF18">
    <property type="entry name" value="HEAT SHOCK PROTEIN 104"/>
    <property type="match status" value="1"/>
</dbReference>
<dbReference type="InterPro" id="IPR036628">
    <property type="entry name" value="Clp_N_dom_sf"/>
</dbReference>
<sequence length="211" mass="23167">MQNDKFTLKSQEALQNSQRIAEQNGQQEIVAEHLLQAILEQQEGAVVPVLQKMGVTPETVTAEAQRLLSRLPKVSGSGFGQVYLSAALKKTIDEAFKLASKMQDEYVSQEHLFMAILEEKGSAVAKALQGLGINSKSFMQALAAIRGSQRVTDPDPEGKYQALEKYGRNLTLLAKQGKLDPVIGRDDEVRRVVQVLARRTKNNPVLIGEPG</sequence>
<reference evidence="4" key="1">
    <citation type="submission" date="2018-06" db="EMBL/GenBank/DDBJ databases">
        <authorList>
            <person name="Zhirakovskaya E."/>
        </authorList>
    </citation>
    <scope>NUCLEOTIDE SEQUENCE</scope>
</reference>
<name>A0A3B0URN5_9ZZZZ</name>
<feature type="non-terminal residue" evidence="4">
    <location>
        <position position="211"/>
    </location>
</feature>
<dbReference type="InterPro" id="IPR027417">
    <property type="entry name" value="P-loop_NTPase"/>
</dbReference>
<feature type="domain" description="Clp R" evidence="3">
    <location>
        <begin position="3"/>
        <end position="148"/>
    </location>
</feature>
<gene>
    <name evidence="4" type="ORF">MNBD_DELTA03-915</name>
</gene>
<protein>
    <submittedName>
        <fullName evidence="4">ClpB protein</fullName>
    </submittedName>
</protein>
<dbReference type="Gene3D" id="1.10.1780.10">
    <property type="entry name" value="Clp, N-terminal domain"/>
    <property type="match status" value="1"/>
</dbReference>
<dbReference type="EMBL" id="UOEX01000056">
    <property type="protein sequence ID" value="VAW33725.1"/>
    <property type="molecule type" value="Genomic_DNA"/>
</dbReference>
<organism evidence="4">
    <name type="scientific">hydrothermal vent metagenome</name>
    <dbReference type="NCBI Taxonomy" id="652676"/>
    <lineage>
        <taxon>unclassified sequences</taxon>
        <taxon>metagenomes</taxon>
        <taxon>ecological metagenomes</taxon>
    </lineage>
</organism>
<evidence type="ECO:0000256" key="1">
    <source>
        <dbReference type="ARBA" id="ARBA00022741"/>
    </source>
</evidence>
<dbReference type="SUPFAM" id="SSF52540">
    <property type="entry name" value="P-loop containing nucleoside triphosphate hydrolases"/>
    <property type="match status" value="1"/>
</dbReference>
<keyword evidence="2" id="KW-0067">ATP-binding</keyword>
<dbReference type="GO" id="GO:0005737">
    <property type="term" value="C:cytoplasm"/>
    <property type="evidence" value="ECO:0007669"/>
    <property type="project" value="TreeGrafter"/>
</dbReference>
<evidence type="ECO:0000313" key="4">
    <source>
        <dbReference type="EMBL" id="VAW33725.1"/>
    </source>
</evidence>
<dbReference type="InterPro" id="IPR004176">
    <property type="entry name" value="Clp_R_N"/>
</dbReference>
<dbReference type="GO" id="GO:0005524">
    <property type="term" value="F:ATP binding"/>
    <property type="evidence" value="ECO:0007669"/>
    <property type="project" value="UniProtKB-KW"/>
</dbReference>
<accession>A0A3B0URN5</accession>